<protein>
    <submittedName>
        <fullName evidence="3">BTB domain-containing protein</fullName>
    </submittedName>
</protein>
<sequence>MPDPIIYDDFSQPTPVRNCQLIVENRSLYVNPGYLAEMSPYFGTIYEQQINPVSITELSYDQVLELMRVVFYCPQRKPITQGNVSIVVEAATYFEMEIVLRRCEQYITGHVGSFTNTRLFQLTQTLSKTNRYSPSMSMVVDKLAQLNDTELSTLPFNEIPGDIVADLYAVKMRIKDEKKGNQSKILQRTRSNLKRPKQGCCLFSWCS</sequence>
<name>A0A914E1I8_9BILA</name>
<dbReference type="Pfam" id="PF00651">
    <property type="entry name" value="BTB"/>
    <property type="match status" value="1"/>
</dbReference>
<reference evidence="3" key="1">
    <citation type="submission" date="2022-11" db="UniProtKB">
        <authorList>
            <consortium name="WormBaseParasite"/>
        </authorList>
    </citation>
    <scope>IDENTIFICATION</scope>
</reference>
<evidence type="ECO:0000313" key="3">
    <source>
        <dbReference type="WBParaSite" id="ACRNAN_scaffold5265.g26761.t1"/>
    </source>
</evidence>
<dbReference type="SUPFAM" id="SSF54695">
    <property type="entry name" value="POZ domain"/>
    <property type="match status" value="1"/>
</dbReference>
<evidence type="ECO:0000313" key="2">
    <source>
        <dbReference type="Proteomes" id="UP000887540"/>
    </source>
</evidence>
<dbReference type="SMART" id="SM00225">
    <property type="entry name" value="BTB"/>
    <property type="match status" value="1"/>
</dbReference>
<dbReference type="InterPro" id="IPR011333">
    <property type="entry name" value="SKP1/BTB/POZ_sf"/>
</dbReference>
<accession>A0A914E1I8</accession>
<feature type="domain" description="BTB" evidence="1">
    <location>
        <begin position="17"/>
        <end position="71"/>
    </location>
</feature>
<dbReference type="Gene3D" id="3.30.710.10">
    <property type="entry name" value="Potassium Channel Kv1.1, Chain A"/>
    <property type="match status" value="1"/>
</dbReference>
<evidence type="ECO:0000259" key="1">
    <source>
        <dbReference type="PROSITE" id="PS50097"/>
    </source>
</evidence>
<dbReference type="WBParaSite" id="ACRNAN_scaffold5265.g26761.t1">
    <property type="protein sequence ID" value="ACRNAN_scaffold5265.g26761.t1"/>
    <property type="gene ID" value="ACRNAN_scaffold5265.g26761"/>
</dbReference>
<dbReference type="InterPro" id="IPR000210">
    <property type="entry name" value="BTB/POZ_dom"/>
</dbReference>
<keyword evidence="2" id="KW-1185">Reference proteome</keyword>
<dbReference type="AlphaFoldDB" id="A0A914E1I8"/>
<dbReference type="PROSITE" id="PS50097">
    <property type="entry name" value="BTB"/>
    <property type="match status" value="1"/>
</dbReference>
<organism evidence="2 3">
    <name type="scientific">Acrobeloides nanus</name>
    <dbReference type="NCBI Taxonomy" id="290746"/>
    <lineage>
        <taxon>Eukaryota</taxon>
        <taxon>Metazoa</taxon>
        <taxon>Ecdysozoa</taxon>
        <taxon>Nematoda</taxon>
        <taxon>Chromadorea</taxon>
        <taxon>Rhabditida</taxon>
        <taxon>Tylenchina</taxon>
        <taxon>Cephalobomorpha</taxon>
        <taxon>Cephaloboidea</taxon>
        <taxon>Cephalobidae</taxon>
        <taxon>Acrobeloides</taxon>
    </lineage>
</organism>
<dbReference type="PANTHER" id="PTHR47022:SF1">
    <property type="entry name" value="BTB AND MATH DOMAIN-CONTAINING PROTEIN 36-RELATED"/>
    <property type="match status" value="1"/>
</dbReference>
<dbReference type="PANTHER" id="PTHR47022">
    <property type="entry name" value="BTB AND MATH DOMAIN-CONTAINING PROTEIN 36-RELATED"/>
    <property type="match status" value="1"/>
</dbReference>
<dbReference type="Proteomes" id="UP000887540">
    <property type="component" value="Unplaced"/>
</dbReference>
<proteinExistence type="predicted"/>